<evidence type="ECO:0000313" key="2">
    <source>
        <dbReference type="Proteomes" id="UP001215280"/>
    </source>
</evidence>
<accession>A0AAD7JVF1</accession>
<dbReference type="InterPro" id="IPR016181">
    <property type="entry name" value="Acyl_CoA_acyltransferase"/>
</dbReference>
<organism evidence="1 2">
    <name type="scientific">Mycena maculata</name>
    <dbReference type="NCBI Taxonomy" id="230809"/>
    <lineage>
        <taxon>Eukaryota</taxon>
        <taxon>Fungi</taxon>
        <taxon>Dikarya</taxon>
        <taxon>Basidiomycota</taxon>
        <taxon>Agaricomycotina</taxon>
        <taxon>Agaricomycetes</taxon>
        <taxon>Agaricomycetidae</taxon>
        <taxon>Agaricales</taxon>
        <taxon>Marasmiineae</taxon>
        <taxon>Mycenaceae</taxon>
        <taxon>Mycena</taxon>
    </lineage>
</organism>
<evidence type="ECO:0000313" key="1">
    <source>
        <dbReference type="EMBL" id="KAJ7772846.1"/>
    </source>
</evidence>
<sequence length="381" mass="41345">MTSSQNPSDPTYRLTLGTGKLVLRWSTAADRAGCSVLSCLAMLEEEGKESDWGVRYYEPFTDDAFYAGSSTNWALCVDTSPIEKSIASADAGSYADIMRAKADSALERVVALVYFLPVEFAFEGDAARVPIGRARIVACKAAYRQRGGGENIMKALFEMVHARAESTGCGFMVTSGIPGHYRTQGYEYALNMGRGLITHASTLDPATPADTPSPFSLRLATLDDLPALRGLVCAQRTTSDIFVGVDAATLHTHLRWLLGNRPAVYTTPDYPVRPFFVLEKRDTPNTPPRIVATAGLYNSGAPTAIVHPLLWDGEEDASAVTVAMVRELVPALKAIPAAGGSFTKLQTFRWILPDAHPLRRWLLAHELAVPMPDSSRYGTTI</sequence>
<keyword evidence="2" id="KW-1185">Reference proteome</keyword>
<name>A0AAD7JVF1_9AGAR</name>
<dbReference type="SUPFAM" id="SSF55729">
    <property type="entry name" value="Acyl-CoA N-acyltransferases (Nat)"/>
    <property type="match status" value="1"/>
</dbReference>
<proteinExistence type="predicted"/>
<dbReference type="Proteomes" id="UP001215280">
    <property type="component" value="Unassembled WGS sequence"/>
</dbReference>
<dbReference type="EMBL" id="JARJLG010000018">
    <property type="protein sequence ID" value="KAJ7772846.1"/>
    <property type="molecule type" value="Genomic_DNA"/>
</dbReference>
<comment type="caution">
    <text evidence="1">The sequence shown here is derived from an EMBL/GenBank/DDBJ whole genome shotgun (WGS) entry which is preliminary data.</text>
</comment>
<dbReference type="AlphaFoldDB" id="A0AAD7JVF1"/>
<reference evidence="1" key="1">
    <citation type="submission" date="2023-03" db="EMBL/GenBank/DDBJ databases">
        <title>Massive genome expansion in bonnet fungi (Mycena s.s.) driven by repeated elements and novel gene families across ecological guilds.</title>
        <authorList>
            <consortium name="Lawrence Berkeley National Laboratory"/>
            <person name="Harder C.B."/>
            <person name="Miyauchi S."/>
            <person name="Viragh M."/>
            <person name="Kuo A."/>
            <person name="Thoen E."/>
            <person name="Andreopoulos B."/>
            <person name="Lu D."/>
            <person name="Skrede I."/>
            <person name="Drula E."/>
            <person name="Henrissat B."/>
            <person name="Morin E."/>
            <person name="Kohler A."/>
            <person name="Barry K."/>
            <person name="LaButti K."/>
            <person name="Morin E."/>
            <person name="Salamov A."/>
            <person name="Lipzen A."/>
            <person name="Mereny Z."/>
            <person name="Hegedus B."/>
            <person name="Baldrian P."/>
            <person name="Stursova M."/>
            <person name="Weitz H."/>
            <person name="Taylor A."/>
            <person name="Grigoriev I.V."/>
            <person name="Nagy L.G."/>
            <person name="Martin F."/>
            <person name="Kauserud H."/>
        </authorList>
    </citation>
    <scope>NUCLEOTIDE SEQUENCE</scope>
    <source>
        <strain evidence="1">CBHHK188m</strain>
    </source>
</reference>
<gene>
    <name evidence="1" type="ORF">DFH07DRAFT_801708</name>
</gene>
<dbReference type="Gene3D" id="3.40.630.30">
    <property type="match status" value="1"/>
</dbReference>
<protein>
    <submittedName>
        <fullName evidence="1">Uncharacterized protein</fullName>
    </submittedName>
</protein>